<evidence type="ECO:0000256" key="5">
    <source>
        <dbReference type="PIRNR" id="PIRNR005992"/>
    </source>
</evidence>
<dbReference type="InterPro" id="IPR018240">
    <property type="entry name" value="Clathrin_mu_CS"/>
</dbReference>
<dbReference type="InterPro" id="IPR028565">
    <property type="entry name" value="MHD"/>
</dbReference>
<dbReference type="PIRSF" id="PIRSF005992">
    <property type="entry name" value="Clathrin_mu"/>
    <property type="match status" value="1"/>
</dbReference>
<evidence type="ECO:0000313" key="7">
    <source>
        <dbReference type="EMBL" id="GAO48076.1"/>
    </source>
</evidence>
<dbReference type="CDD" id="cd14837">
    <property type="entry name" value="AP3_Mu_N"/>
    <property type="match status" value="1"/>
</dbReference>
<organism evidence="7 8">
    <name type="scientific">Saitoella complicata (strain BCRC 22490 / CBS 7301 / JCM 7358 / NBRC 10748 / NRRL Y-17804)</name>
    <dbReference type="NCBI Taxonomy" id="698492"/>
    <lineage>
        <taxon>Eukaryota</taxon>
        <taxon>Fungi</taxon>
        <taxon>Dikarya</taxon>
        <taxon>Ascomycota</taxon>
        <taxon>Taphrinomycotina</taxon>
        <taxon>Taphrinomycotina incertae sedis</taxon>
        <taxon>Saitoella</taxon>
    </lineage>
</organism>
<dbReference type="Gene3D" id="2.60.40.1170">
    <property type="entry name" value="Mu homology domain, subdomain B"/>
    <property type="match status" value="2"/>
</dbReference>
<evidence type="ECO:0000256" key="4">
    <source>
        <dbReference type="ARBA" id="ARBA00023136"/>
    </source>
</evidence>
<dbReference type="GO" id="GO:0012505">
    <property type="term" value="C:endomembrane system"/>
    <property type="evidence" value="ECO:0007669"/>
    <property type="project" value="UniProtKB-SubCell"/>
</dbReference>
<dbReference type="PROSITE" id="PS00991">
    <property type="entry name" value="CLAT_ADAPTOR_M_2"/>
    <property type="match status" value="1"/>
</dbReference>
<dbReference type="GO" id="GO:0006886">
    <property type="term" value="P:intracellular protein transport"/>
    <property type="evidence" value="ECO:0007669"/>
    <property type="project" value="UniProtKB-UniRule"/>
</dbReference>
<dbReference type="OMA" id="INVHFTI"/>
<gene>
    <name evidence="7" type="ORF">G7K_2263-t1</name>
</gene>
<comment type="caution">
    <text evidence="7">The sequence shown here is derived from an EMBL/GenBank/DDBJ whole genome shotgun (WGS) entry which is preliminary data.</text>
</comment>
<evidence type="ECO:0000313" key="8">
    <source>
        <dbReference type="Proteomes" id="UP000033140"/>
    </source>
</evidence>
<comment type="similarity">
    <text evidence="5">Belongs to the adaptor complexes medium subunit family.</text>
</comment>
<reference evidence="7 8" key="1">
    <citation type="journal article" date="2011" name="J. Gen. Appl. Microbiol.">
        <title>Draft genome sequencing of the enigmatic yeast Saitoella complicata.</title>
        <authorList>
            <person name="Nishida H."/>
            <person name="Hamamoto M."/>
            <person name="Sugiyama J."/>
        </authorList>
    </citation>
    <scope>NUCLEOTIDE SEQUENCE [LARGE SCALE GENOMIC DNA]</scope>
    <source>
        <strain evidence="7 8">NRRL Y-17804</strain>
    </source>
</reference>
<dbReference type="PROSITE" id="PS51072">
    <property type="entry name" value="MHD"/>
    <property type="match status" value="1"/>
</dbReference>
<evidence type="ECO:0000256" key="3">
    <source>
        <dbReference type="ARBA" id="ARBA00022927"/>
    </source>
</evidence>
<dbReference type="SUPFAM" id="SSF49447">
    <property type="entry name" value="Second domain of Mu2 adaptin subunit (ap50) of ap2 adaptor"/>
    <property type="match status" value="1"/>
</dbReference>
<keyword evidence="2 5" id="KW-0813">Transport</keyword>
<dbReference type="InterPro" id="IPR050431">
    <property type="entry name" value="Adaptor_comp_med_subunit"/>
</dbReference>
<dbReference type="SUPFAM" id="SSF64356">
    <property type="entry name" value="SNARE-like"/>
    <property type="match status" value="1"/>
</dbReference>
<comment type="subcellular location">
    <subcellularLocation>
        <location evidence="1">Endomembrane system</location>
    </subcellularLocation>
</comment>
<dbReference type="Proteomes" id="UP000033140">
    <property type="component" value="Unassembled WGS sequence"/>
</dbReference>
<evidence type="ECO:0000256" key="2">
    <source>
        <dbReference type="ARBA" id="ARBA00022448"/>
    </source>
</evidence>
<evidence type="ECO:0000256" key="1">
    <source>
        <dbReference type="ARBA" id="ARBA00004308"/>
    </source>
</evidence>
<dbReference type="PANTHER" id="PTHR10529">
    <property type="entry name" value="AP COMPLEX SUBUNIT MU"/>
    <property type="match status" value="1"/>
</dbReference>
<protein>
    <recommendedName>
        <fullName evidence="6">MHD domain-containing protein</fullName>
    </recommendedName>
</protein>
<name>A0A0E9NEF4_SAICN</name>
<dbReference type="STRING" id="698492.A0A0E9NEF4"/>
<dbReference type="InterPro" id="IPR001392">
    <property type="entry name" value="Clathrin_mu"/>
</dbReference>
<reference evidence="7 8" key="2">
    <citation type="journal article" date="2014" name="J. Gen. Appl. Microbiol.">
        <title>The early diverging ascomycetous budding yeast Saitoella complicata has three histone deacetylases belonging to the Clr6, Hos2, and Rpd3 lineages.</title>
        <authorList>
            <person name="Nishida H."/>
            <person name="Matsumoto T."/>
            <person name="Kondo S."/>
            <person name="Hamamoto M."/>
            <person name="Yoshikawa H."/>
        </authorList>
    </citation>
    <scope>NUCLEOTIDE SEQUENCE [LARGE SCALE GENOMIC DNA]</scope>
    <source>
        <strain evidence="7 8">NRRL Y-17804</strain>
    </source>
</reference>
<dbReference type="EMBL" id="BACD03000012">
    <property type="protein sequence ID" value="GAO48076.1"/>
    <property type="molecule type" value="Genomic_DNA"/>
</dbReference>
<keyword evidence="8" id="KW-1185">Reference proteome</keyword>
<dbReference type="InterPro" id="IPR011012">
    <property type="entry name" value="Longin-like_dom_sf"/>
</dbReference>
<feature type="domain" description="MHD" evidence="6">
    <location>
        <begin position="184"/>
        <end position="424"/>
    </location>
</feature>
<dbReference type="Pfam" id="PF00928">
    <property type="entry name" value="Adap_comp_sub"/>
    <property type="match status" value="1"/>
</dbReference>
<reference evidence="7 8" key="3">
    <citation type="journal article" date="2015" name="Genome Announc.">
        <title>Draft Genome Sequence of the Archiascomycetous Yeast Saitoella complicata.</title>
        <authorList>
            <person name="Yamauchi K."/>
            <person name="Kondo S."/>
            <person name="Hamamoto M."/>
            <person name="Takahashi Y."/>
            <person name="Ogura Y."/>
            <person name="Hayashi T."/>
            <person name="Nishida H."/>
        </authorList>
    </citation>
    <scope>NUCLEOTIDE SEQUENCE [LARGE SCALE GENOMIC DNA]</scope>
    <source>
        <strain evidence="7 8">NRRL Y-17804</strain>
    </source>
</reference>
<dbReference type="AlphaFoldDB" id="A0A0E9NEF4"/>
<evidence type="ECO:0000259" key="6">
    <source>
        <dbReference type="PROSITE" id="PS51072"/>
    </source>
</evidence>
<keyword evidence="3 5" id="KW-0653">Protein transport</keyword>
<dbReference type="GO" id="GO:0016192">
    <property type="term" value="P:vesicle-mediated transport"/>
    <property type="evidence" value="ECO:0007669"/>
    <property type="project" value="InterPro"/>
</dbReference>
<keyword evidence="4" id="KW-0472">Membrane</keyword>
<dbReference type="Gene3D" id="3.30.450.60">
    <property type="match status" value="1"/>
</dbReference>
<dbReference type="InterPro" id="IPR036168">
    <property type="entry name" value="AP2_Mu_C_sf"/>
</dbReference>
<accession>A0A0E9NEF4</accession>
<sequence>MPDIDALFILNSDDQLIFEHHWRRRVTYETTNALYSSARDQLDSTGPFIAASDGSLLYHVTHAPASTTHDNVVFLLATSSEAPPLVALEFLHRIILVLQDYFGKVTSSTIEGNYDVICNLMYEMMDNGEPLLTEPNGLRDAVEPPSIMSKLLASTGINASSLSAATNPSISTIPWRRSKVSYNNNEIYVDVIERIRAITDAHGRLTHATVQGAFRVKCQISGVPDLLMNLSTPLDLPSLHPSIRLDQLQTNPRALSFIPPDGEFELATYETELSGGRIWPLHAEVRKRRNSPEWELAVSVNRMPARNSSAASPLTVDDISVEITLPSPASNIRTSKGEPETTPTKLTWSIGKLAQSQSAVLKATFSGEGARRPTEVRLKWSMTGWAASGMRVEGIKITKNHNEGGGISGGSMNGRAGMGAAAAEGKLFKGVKAFLSIFVLCIALENAITH</sequence>
<dbReference type="PRINTS" id="PR00314">
    <property type="entry name" value="CLATHRINADPT"/>
</dbReference>
<proteinExistence type="inferred from homology"/>
<dbReference type="GO" id="GO:0030131">
    <property type="term" value="C:clathrin adaptor complex"/>
    <property type="evidence" value="ECO:0007669"/>
    <property type="project" value="UniProtKB-UniRule"/>
</dbReference>